<dbReference type="GO" id="GO:0016757">
    <property type="term" value="F:glycosyltransferase activity"/>
    <property type="evidence" value="ECO:0007669"/>
    <property type="project" value="UniProtKB-KW"/>
</dbReference>
<dbReference type="Pfam" id="PF00535">
    <property type="entry name" value="Glycos_transf_2"/>
    <property type="match status" value="1"/>
</dbReference>
<dbReference type="CDD" id="cd04187">
    <property type="entry name" value="DPM1_like_bac"/>
    <property type="match status" value="1"/>
</dbReference>
<dbReference type="Proteomes" id="UP001059380">
    <property type="component" value="Chromosome"/>
</dbReference>
<dbReference type="GO" id="GO:0005886">
    <property type="term" value="C:plasma membrane"/>
    <property type="evidence" value="ECO:0007669"/>
    <property type="project" value="TreeGrafter"/>
</dbReference>
<dbReference type="KEGG" id="orp:MOP44_25615"/>
<dbReference type="InterPro" id="IPR001173">
    <property type="entry name" value="Glyco_trans_2-like"/>
</dbReference>
<evidence type="ECO:0000256" key="4">
    <source>
        <dbReference type="ARBA" id="ARBA00022692"/>
    </source>
</evidence>
<evidence type="ECO:0000256" key="3">
    <source>
        <dbReference type="ARBA" id="ARBA00022679"/>
    </source>
</evidence>
<dbReference type="PANTHER" id="PTHR48090:SF1">
    <property type="entry name" value="PROPHAGE BACTOPRENOL GLUCOSYL TRANSFERASE HOMOLOG"/>
    <property type="match status" value="1"/>
</dbReference>
<dbReference type="InterPro" id="IPR029044">
    <property type="entry name" value="Nucleotide-diphossugar_trans"/>
</dbReference>
<name>A0A9J7BML1_9BACT</name>
<dbReference type="RefSeq" id="WP_260793427.1">
    <property type="nucleotide sequence ID" value="NZ_CP093313.1"/>
</dbReference>
<proteinExistence type="predicted"/>
<dbReference type="PANTHER" id="PTHR48090">
    <property type="entry name" value="UNDECAPRENYL-PHOSPHATE 4-DEOXY-4-FORMAMIDO-L-ARABINOSE TRANSFERASE-RELATED"/>
    <property type="match status" value="1"/>
</dbReference>
<reference evidence="9" key="1">
    <citation type="submission" date="2021-04" db="EMBL/GenBank/DDBJ databases">
        <title>Phylogenetic analysis of Acidobacteriaceae.</title>
        <authorList>
            <person name="Qiu L."/>
            <person name="Zhang Q."/>
        </authorList>
    </citation>
    <scope>NUCLEOTIDE SEQUENCE</scope>
    <source>
        <strain evidence="9">DSM 25168</strain>
    </source>
</reference>
<keyword evidence="2" id="KW-0328">Glycosyltransferase</keyword>
<keyword evidence="3" id="KW-0808">Transferase</keyword>
<keyword evidence="4 7" id="KW-0812">Transmembrane</keyword>
<organism evidence="9 10">
    <name type="scientific">Occallatibacter riparius</name>
    <dbReference type="NCBI Taxonomy" id="1002689"/>
    <lineage>
        <taxon>Bacteria</taxon>
        <taxon>Pseudomonadati</taxon>
        <taxon>Acidobacteriota</taxon>
        <taxon>Terriglobia</taxon>
        <taxon>Terriglobales</taxon>
        <taxon>Acidobacteriaceae</taxon>
        <taxon>Occallatibacter</taxon>
    </lineage>
</organism>
<evidence type="ECO:0000256" key="1">
    <source>
        <dbReference type="ARBA" id="ARBA00004141"/>
    </source>
</evidence>
<protein>
    <submittedName>
        <fullName evidence="9">Glycosyltransferase family 2 protein</fullName>
    </submittedName>
</protein>
<comment type="subcellular location">
    <subcellularLocation>
        <location evidence="1">Membrane</location>
        <topology evidence="1">Multi-pass membrane protein</topology>
    </subcellularLocation>
</comment>
<accession>A0A9J7BML1</accession>
<dbReference type="AlphaFoldDB" id="A0A9J7BML1"/>
<keyword evidence="10" id="KW-1185">Reference proteome</keyword>
<feature type="domain" description="Glycosyltransferase 2-like" evidence="8">
    <location>
        <begin position="3"/>
        <end position="166"/>
    </location>
</feature>
<sequence>MVSVVVPIYNEEELVVRFHEAVASALKGVVDDWEVVYVNDGSTDSSLELLKGLQAVDSHVVVVELSRNWGHMGAISAGLQTARGRAIILMDGDFQDPPEVLPQLIDAWREGAEVVVGVRRSRQESRKLLAFLFPMFYRVLGALADYPIPLNAGIFSLMDRKALDSVLAMREKNRYLPGLRAWVGYKNSIVYYDRNDRLGGEGKLSFISRIKYAMDAITSFSYKPLRLSFALMGFSTTVAMMLALCMALPTSAIVTAGFGVAASVFFMGGLLLLSIGILGEYIGRVYDEVRNRPLSLISQVHRSQVKIASQVGMIALPGGYGTVGEAYAISAAEAYGNDVTRAA</sequence>
<keyword evidence="6 7" id="KW-0472">Membrane</keyword>
<feature type="transmembrane region" description="Helical" evidence="7">
    <location>
        <begin position="229"/>
        <end position="254"/>
    </location>
</feature>
<feature type="transmembrane region" description="Helical" evidence="7">
    <location>
        <begin position="260"/>
        <end position="282"/>
    </location>
</feature>
<evidence type="ECO:0000313" key="9">
    <source>
        <dbReference type="EMBL" id="UWZ83923.1"/>
    </source>
</evidence>
<dbReference type="SUPFAM" id="SSF53448">
    <property type="entry name" value="Nucleotide-diphospho-sugar transferases"/>
    <property type="match status" value="1"/>
</dbReference>
<evidence type="ECO:0000256" key="2">
    <source>
        <dbReference type="ARBA" id="ARBA00022676"/>
    </source>
</evidence>
<dbReference type="InterPro" id="IPR050256">
    <property type="entry name" value="Glycosyltransferase_2"/>
</dbReference>
<evidence type="ECO:0000313" key="10">
    <source>
        <dbReference type="Proteomes" id="UP001059380"/>
    </source>
</evidence>
<dbReference type="Gene3D" id="3.90.550.10">
    <property type="entry name" value="Spore Coat Polysaccharide Biosynthesis Protein SpsA, Chain A"/>
    <property type="match status" value="1"/>
</dbReference>
<keyword evidence="5 7" id="KW-1133">Transmembrane helix</keyword>
<evidence type="ECO:0000256" key="7">
    <source>
        <dbReference type="SAM" id="Phobius"/>
    </source>
</evidence>
<evidence type="ECO:0000259" key="8">
    <source>
        <dbReference type="Pfam" id="PF00535"/>
    </source>
</evidence>
<dbReference type="EMBL" id="CP093313">
    <property type="protein sequence ID" value="UWZ83923.1"/>
    <property type="molecule type" value="Genomic_DNA"/>
</dbReference>
<evidence type="ECO:0000256" key="6">
    <source>
        <dbReference type="ARBA" id="ARBA00023136"/>
    </source>
</evidence>
<gene>
    <name evidence="9" type="ORF">MOP44_25615</name>
</gene>
<evidence type="ECO:0000256" key="5">
    <source>
        <dbReference type="ARBA" id="ARBA00022989"/>
    </source>
</evidence>